<dbReference type="InterPro" id="IPR013815">
    <property type="entry name" value="ATP_grasp_subdomain_1"/>
</dbReference>
<evidence type="ECO:0000256" key="1">
    <source>
        <dbReference type="ARBA" id="ARBA00022741"/>
    </source>
</evidence>
<dbReference type="InterPro" id="IPR011054">
    <property type="entry name" value="Rudment_hybrid_motif"/>
</dbReference>
<dbReference type="Pfam" id="PF22660">
    <property type="entry name" value="RS_preATP-grasp-like"/>
    <property type="match status" value="1"/>
</dbReference>
<keyword evidence="5" id="KW-0456">Lyase</keyword>
<comment type="caution">
    <text evidence="9">The sequence shown here is derived from an EMBL/GenBank/DDBJ whole genome shotgun (WGS) entry which is preliminary data.</text>
</comment>
<dbReference type="AlphaFoldDB" id="A0A3D9GZ54"/>
<dbReference type="UniPathway" id="UPA00074">
    <property type="reaction ID" value="UER00942"/>
</dbReference>
<dbReference type="InterPro" id="IPR054350">
    <property type="entry name" value="PurT/PurK_preATP-grasp"/>
</dbReference>
<comment type="function">
    <text evidence="7">Catalyzes the ATP-dependent conversion of 5-aminoimidazole ribonucleotide (AIR) and HCO(3)- to N5-carboxyaminoimidazole ribonucleotide (N5-CAIR).</text>
</comment>
<evidence type="ECO:0000256" key="6">
    <source>
        <dbReference type="HAMAP-Rule" id="MF_01928"/>
    </source>
</evidence>
<dbReference type="InterPro" id="IPR016185">
    <property type="entry name" value="PreATP-grasp_dom_sf"/>
</dbReference>
<dbReference type="PANTHER" id="PTHR11609:SF5">
    <property type="entry name" value="PHOSPHORIBOSYLAMINOIMIDAZOLE CARBOXYLASE"/>
    <property type="match status" value="1"/>
</dbReference>
<dbReference type="InterPro" id="IPR003135">
    <property type="entry name" value="ATP-grasp_carboxylate-amine"/>
</dbReference>
<keyword evidence="3" id="KW-0210">Decarboxylase</keyword>
<dbReference type="GO" id="GO:0004638">
    <property type="term" value="F:phosphoribosylaminoimidazole carboxylase activity"/>
    <property type="evidence" value="ECO:0007669"/>
    <property type="project" value="InterPro"/>
</dbReference>
<dbReference type="RefSeq" id="WP_115818602.1">
    <property type="nucleotide sequence ID" value="NZ_QRDV01000009.1"/>
</dbReference>
<dbReference type="NCBIfam" id="NF004679">
    <property type="entry name" value="PRK06019.1-5"/>
    <property type="match status" value="1"/>
</dbReference>
<evidence type="ECO:0000313" key="10">
    <source>
        <dbReference type="Proteomes" id="UP000256980"/>
    </source>
</evidence>
<evidence type="ECO:0000256" key="4">
    <source>
        <dbReference type="ARBA" id="ARBA00022840"/>
    </source>
</evidence>
<feature type="binding site" evidence="6">
    <location>
        <position position="188"/>
    </location>
    <ligand>
        <name>ATP</name>
        <dbReference type="ChEBI" id="CHEBI:30616"/>
    </ligand>
</feature>
<feature type="binding site" evidence="6">
    <location>
        <position position="149"/>
    </location>
    <ligand>
        <name>ATP</name>
        <dbReference type="ChEBI" id="CHEBI:30616"/>
    </ligand>
</feature>
<dbReference type="NCBIfam" id="TIGR01161">
    <property type="entry name" value="purK"/>
    <property type="match status" value="1"/>
</dbReference>
<protein>
    <recommendedName>
        <fullName evidence="6 7">N5-carboxyaminoimidazole ribonucleotide synthase</fullName>
        <shortName evidence="6 7">N5-CAIR synthase</shortName>
        <ecNumber evidence="6 7">6.3.4.18</ecNumber>
    </recommendedName>
    <alternativeName>
        <fullName evidence="6 7">5-(carboxyamino)imidazole ribonucleotide synthetase</fullName>
    </alternativeName>
</protein>
<keyword evidence="2 6" id="KW-0658">Purine biosynthesis</keyword>
<organism evidence="9 10">
    <name type="scientific">Winogradskyella eximia</name>
    <dbReference type="NCBI Taxonomy" id="262006"/>
    <lineage>
        <taxon>Bacteria</taxon>
        <taxon>Pseudomonadati</taxon>
        <taxon>Bacteroidota</taxon>
        <taxon>Flavobacteriia</taxon>
        <taxon>Flavobacteriales</taxon>
        <taxon>Flavobacteriaceae</taxon>
        <taxon>Winogradskyella</taxon>
    </lineage>
</organism>
<dbReference type="PROSITE" id="PS50975">
    <property type="entry name" value="ATP_GRASP"/>
    <property type="match status" value="1"/>
</dbReference>
<evidence type="ECO:0000259" key="8">
    <source>
        <dbReference type="PROSITE" id="PS50975"/>
    </source>
</evidence>
<dbReference type="GO" id="GO:0006189">
    <property type="term" value="P:'de novo' IMP biosynthetic process"/>
    <property type="evidence" value="ECO:0007669"/>
    <property type="project" value="UniProtKB-UniRule"/>
</dbReference>
<feature type="binding site" evidence="6">
    <location>
        <position position="107"/>
    </location>
    <ligand>
        <name>ATP</name>
        <dbReference type="ChEBI" id="CHEBI:30616"/>
    </ligand>
</feature>
<gene>
    <name evidence="6 7" type="primary">purK</name>
    <name evidence="9" type="ORF">DFQ10_109140</name>
</gene>
<dbReference type="InterPro" id="IPR005875">
    <property type="entry name" value="PurK"/>
</dbReference>
<accession>A0A3D9GZ54</accession>
<dbReference type="InterPro" id="IPR011761">
    <property type="entry name" value="ATP-grasp"/>
</dbReference>
<dbReference type="SUPFAM" id="SSF56059">
    <property type="entry name" value="Glutathione synthetase ATP-binding domain-like"/>
    <property type="match status" value="1"/>
</dbReference>
<sequence length="384" mass="42833">MNYFSSKFKLGILGGGQLGKMLLYDTRKFDIYTCVIDPSADAPSRLACDEFTVGDILDYQTVVDFGKHVDVLTFEIENVNVDALETLEKQGVKVFPSSKTLRTIQNKATQKLFYRDHDIPTADFSRFAYTSEIDEAVDNGGLNYPFVWKSARFGYDGTGVKVVRSLSDLTDLPNVECITEKLIPFKNELAVIVARNEQGDLKTYPVVEMEFHPEANQVEYVICPARIPDTIAKKAEQVALKTAAAFKHVGLLAVEMFQTENDDILVNEVAPRPHNSGHYSIEGSYTSQFEQQIRCILGLPLGNTESKVAGVMVNLVGAENHTGNVVYKNIEKILAMDGVIPHIYGKKQTRPFRKMGHVTIVNKDISVAREIAEQVKQTIEVISE</sequence>
<dbReference type="PANTHER" id="PTHR11609">
    <property type="entry name" value="PURINE BIOSYNTHESIS PROTEIN 6/7, PUR6/7"/>
    <property type="match status" value="1"/>
</dbReference>
<proteinExistence type="inferred from homology"/>
<comment type="catalytic activity">
    <reaction evidence="6 7">
        <text>5-amino-1-(5-phospho-beta-D-ribosyl)imidazole + hydrogencarbonate + ATP = 5-carboxyamino-1-(5-phospho-D-ribosyl)imidazole + ADP + phosphate + 2 H(+)</text>
        <dbReference type="Rhea" id="RHEA:19317"/>
        <dbReference type="ChEBI" id="CHEBI:15378"/>
        <dbReference type="ChEBI" id="CHEBI:17544"/>
        <dbReference type="ChEBI" id="CHEBI:30616"/>
        <dbReference type="ChEBI" id="CHEBI:43474"/>
        <dbReference type="ChEBI" id="CHEBI:58730"/>
        <dbReference type="ChEBI" id="CHEBI:137981"/>
        <dbReference type="ChEBI" id="CHEBI:456216"/>
        <dbReference type="EC" id="6.3.4.18"/>
    </reaction>
</comment>
<dbReference type="Pfam" id="PF02222">
    <property type="entry name" value="ATP-grasp"/>
    <property type="match status" value="1"/>
</dbReference>
<dbReference type="EMBL" id="QRDV01000009">
    <property type="protein sequence ID" value="RED42245.1"/>
    <property type="molecule type" value="Genomic_DNA"/>
</dbReference>
<dbReference type="GO" id="GO:0046872">
    <property type="term" value="F:metal ion binding"/>
    <property type="evidence" value="ECO:0007669"/>
    <property type="project" value="InterPro"/>
</dbReference>
<dbReference type="FunFam" id="3.30.470.20:FF:000037">
    <property type="entry name" value="Phosphoribosylaminoimidazole carboxylase, chloroplastic"/>
    <property type="match status" value="1"/>
</dbReference>
<comment type="function">
    <text evidence="6">Catalyzes the ATP-dependent conversion of 5-aminoimidazole ribonucleotide (AIR) and HCO(3)(-) to N5-carboxyaminoimidazole ribonucleotide (N5-CAIR).</text>
</comment>
<comment type="pathway">
    <text evidence="6 7">Purine metabolism; IMP biosynthesis via de novo pathway; 5-amino-1-(5-phospho-D-ribosyl)imidazole-4-carboxylate from 5-amino-1-(5-phospho-D-ribosyl)imidazole (N5-CAIR route): step 1/2.</text>
</comment>
<dbReference type="Gene3D" id="3.30.470.20">
    <property type="entry name" value="ATP-grasp fold, B domain"/>
    <property type="match status" value="1"/>
</dbReference>
<dbReference type="InterPro" id="IPR040686">
    <property type="entry name" value="PurK_C"/>
</dbReference>
<evidence type="ECO:0000256" key="5">
    <source>
        <dbReference type="ARBA" id="ARBA00023239"/>
    </source>
</evidence>
<dbReference type="Pfam" id="PF17769">
    <property type="entry name" value="PurK_C"/>
    <property type="match status" value="1"/>
</dbReference>
<dbReference type="SUPFAM" id="SSF51246">
    <property type="entry name" value="Rudiment single hybrid motif"/>
    <property type="match status" value="1"/>
</dbReference>
<keyword evidence="4 6" id="KW-0067">ATP-binding</keyword>
<dbReference type="GO" id="GO:0034028">
    <property type="term" value="F:5-(carboxyamino)imidazole ribonucleotide synthase activity"/>
    <property type="evidence" value="ECO:0007669"/>
    <property type="project" value="UniProtKB-UniRule"/>
</dbReference>
<evidence type="ECO:0000313" key="9">
    <source>
        <dbReference type="EMBL" id="RED42245.1"/>
    </source>
</evidence>
<dbReference type="GO" id="GO:0005524">
    <property type="term" value="F:ATP binding"/>
    <property type="evidence" value="ECO:0007669"/>
    <property type="project" value="UniProtKB-UniRule"/>
</dbReference>
<feature type="domain" description="ATP-grasp" evidence="8">
    <location>
        <begin position="111"/>
        <end position="297"/>
    </location>
</feature>
<feature type="binding site" evidence="6">
    <location>
        <begin position="180"/>
        <end position="183"/>
    </location>
    <ligand>
        <name>ATP</name>
        <dbReference type="ChEBI" id="CHEBI:30616"/>
    </ligand>
</feature>
<keyword evidence="6 7" id="KW-0436">Ligase</keyword>
<evidence type="ECO:0000256" key="7">
    <source>
        <dbReference type="RuleBase" id="RU361200"/>
    </source>
</evidence>
<name>A0A3D9GZ54_9FLAO</name>
<reference evidence="9 10" key="1">
    <citation type="submission" date="2018-07" db="EMBL/GenBank/DDBJ databases">
        <title>Genomic Encyclopedia of Type Strains, Phase III (KMG-III): the genomes of soil and plant-associated and newly described type strains.</title>
        <authorList>
            <person name="Whitman W."/>
        </authorList>
    </citation>
    <scope>NUCLEOTIDE SEQUENCE [LARGE SCALE GENOMIC DNA]</scope>
    <source>
        <strain evidence="9 10">CECT 7946</strain>
    </source>
</reference>
<evidence type="ECO:0000256" key="3">
    <source>
        <dbReference type="ARBA" id="ARBA00022793"/>
    </source>
</evidence>
<keyword evidence="1 6" id="KW-0547">Nucleotide-binding</keyword>
<evidence type="ECO:0000256" key="2">
    <source>
        <dbReference type="ARBA" id="ARBA00022755"/>
    </source>
</evidence>
<dbReference type="GO" id="GO:0005829">
    <property type="term" value="C:cytosol"/>
    <property type="evidence" value="ECO:0007669"/>
    <property type="project" value="TreeGrafter"/>
</dbReference>
<feature type="binding site" evidence="6">
    <location>
        <begin position="267"/>
        <end position="268"/>
    </location>
    <ligand>
        <name>ATP</name>
        <dbReference type="ChEBI" id="CHEBI:30616"/>
    </ligand>
</feature>
<dbReference type="Gene3D" id="3.30.1490.20">
    <property type="entry name" value="ATP-grasp fold, A domain"/>
    <property type="match status" value="1"/>
</dbReference>
<comment type="caution">
    <text evidence="6">Lacks conserved residue(s) required for the propagation of feature annotation.</text>
</comment>
<comment type="similarity">
    <text evidence="6 7">Belongs to the PurK/PurT family.</text>
</comment>
<dbReference type="HAMAP" id="MF_01928">
    <property type="entry name" value="PurK"/>
    <property type="match status" value="1"/>
</dbReference>
<dbReference type="Proteomes" id="UP000256980">
    <property type="component" value="Unassembled WGS sequence"/>
</dbReference>
<dbReference type="EC" id="6.3.4.18" evidence="6 7"/>
<dbReference type="SUPFAM" id="SSF52440">
    <property type="entry name" value="PreATP-grasp domain"/>
    <property type="match status" value="1"/>
</dbReference>
<dbReference type="OrthoDB" id="9804625at2"/>
<dbReference type="Gene3D" id="3.40.50.20">
    <property type="match status" value="1"/>
</dbReference>
<comment type="subunit">
    <text evidence="6 7">Homodimer.</text>
</comment>
<keyword evidence="10" id="KW-1185">Reference proteome</keyword>